<feature type="signal peptide" evidence="1">
    <location>
        <begin position="1"/>
        <end position="31"/>
    </location>
</feature>
<organism evidence="2 3">
    <name type="scientific">Tagetes erecta</name>
    <name type="common">African marigold</name>
    <dbReference type="NCBI Taxonomy" id="13708"/>
    <lineage>
        <taxon>Eukaryota</taxon>
        <taxon>Viridiplantae</taxon>
        <taxon>Streptophyta</taxon>
        <taxon>Embryophyta</taxon>
        <taxon>Tracheophyta</taxon>
        <taxon>Spermatophyta</taxon>
        <taxon>Magnoliopsida</taxon>
        <taxon>eudicotyledons</taxon>
        <taxon>Gunneridae</taxon>
        <taxon>Pentapetalae</taxon>
        <taxon>asterids</taxon>
        <taxon>campanulids</taxon>
        <taxon>Asterales</taxon>
        <taxon>Asteraceae</taxon>
        <taxon>Asteroideae</taxon>
        <taxon>Heliantheae alliance</taxon>
        <taxon>Tageteae</taxon>
        <taxon>Tagetes</taxon>
    </lineage>
</organism>
<comment type="caution">
    <text evidence="2">The sequence shown here is derived from an EMBL/GenBank/DDBJ whole genome shotgun (WGS) entry which is preliminary data.</text>
</comment>
<dbReference type="EMBL" id="JAUHHV010000009">
    <property type="protein sequence ID" value="KAK1411813.1"/>
    <property type="molecule type" value="Genomic_DNA"/>
</dbReference>
<evidence type="ECO:0000313" key="3">
    <source>
        <dbReference type="Proteomes" id="UP001229421"/>
    </source>
</evidence>
<feature type="chain" id="PRO_5042078113" description="Secreted protein" evidence="1">
    <location>
        <begin position="32"/>
        <end position="68"/>
    </location>
</feature>
<proteinExistence type="predicted"/>
<reference evidence="2" key="1">
    <citation type="journal article" date="2023" name="bioRxiv">
        <title>Improved chromosome-level genome assembly for marigold (Tagetes erecta).</title>
        <authorList>
            <person name="Jiang F."/>
            <person name="Yuan L."/>
            <person name="Wang S."/>
            <person name="Wang H."/>
            <person name="Xu D."/>
            <person name="Wang A."/>
            <person name="Fan W."/>
        </authorList>
    </citation>
    <scope>NUCLEOTIDE SEQUENCE</scope>
    <source>
        <strain evidence="2">WSJ</strain>
        <tissue evidence="2">Leaf</tissue>
    </source>
</reference>
<keyword evidence="3" id="KW-1185">Reference proteome</keyword>
<accession>A0AAD8NKV1</accession>
<dbReference type="Proteomes" id="UP001229421">
    <property type="component" value="Unassembled WGS sequence"/>
</dbReference>
<gene>
    <name evidence="2" type="ORF">QVD17_32592</name>
</gene>
<evidence type="ECO:0000256" key="1">
    <source>
        <dbReference type="SAM" id="SignalP"/>
    </source>
</evidence>
<keyword evidence="1" id="KW-0732">Signal</keyword>
<sequence length="68" mass="7987">MIRFRLMHLQLYMRLCLLVVSVLSFSSFGNSKGFISSLCTQTPFSCLFGENWWHLIFSQQIIFSSIKF</sequence>
<evidence type="ECO:0000313" key="2">
    <source>
        <dbReference type="EMBL" id="KAK1411813.1"/>
    </source>
</evidence>
<name>A0AAD8NKV1_TARER</name>
<evidence type="ECO:0008006" key="4">
    <source>
        <dbReference type="Google" id="ProtNLM"/>
    </source>
</evidence>
<protein>
    <recommendedName>
        <fullName evidence="4">Secreted protein</fullName>
    </recommendedName>
</protein>
<dbReference type="AlphaFoldDB" id="A0AAD8NKV1"/>